<dbReference type="PANTHER" id="PTHR45661">
    <property type="entry name" value="SURFACE ANTIGEN"/>
    <property type="match status" value="1"/>
</dbReference>
<sequence length="423" mass="47391">MNPIHKKDGLAFELNMENNTARITQSKKAHGDILIPRSIFYKSREFIITDINESSFEDNMLINEIQLPEDSEIRTIHANAFASSSIFSINLPASVESLCEGWYKYTWRLNSIIISPSSKHFSYLDSSQKVVLGKTDPKSDTFDNIVFASRQIEGITIPSTVRAIGPFAFASCSNLKKIDFELHSNLNAIEKEAFSMTPIECITFPSKLREIGDGAFYKCSNLKTVNFERDSELISIGIESFSLTVIHRFHITSHVKSIGRDAFSKSEISEFEVDSLSEMEAVSERAFSYSTVKKILMPATVKKIESSAFAHCSRLREVVFAEPSELSEVKSHAFSNSSIQYFLAPKKVTRVEEGAFAMCTRLDSIEFLGNDIFIENKCFEGCLSLSLASFPNSFILNCATNAFGPFSNSLSLFIHPRALILKI</sequence>
<dbReference type="Gene3D" id="3.80.10.10">
    <property type="entry name" value="Ribonuclease Inhibitor"/>
    <property type="match status" value="2"/>
</dbReference>
<dbReference type="EMBL" id="JAPFFF010000066">
    <property type="protein sequence ID" value="KAK8836416.1"/>
    <property type="molecule type" value="Genomic_DNA"/>
</dbReference>
<dbReference type="Proteomes" id="UP001470230">
    <property type="component" value="Unassembled WGS sequence"/>
</dbReference>
<organism evidence="1 2">
    <name type="scientific">Tritrichomonas musculus</name>
    <dbReference type="NCBI Taxonomy" id="1915356"/>
    <lineage>
        <taxon>Eukaryota</taxon>
        <taxon>Metamonada</taxon>
        <taxon>Parabasalia</taxon>
        <taxon>Tritrichomonadida</taxon>
        <taxon>Tritrichomonadidae</taxon>
        <taxon>Tritrichomonas</taxon>
    </lineage>
</organism>
<evidence type="ECO:0000313" key="2">
    <source>
        <dbReference type="Proteomes" id="UP001470230"/>
    </source>
</evidence>
<dbReference type="InterPro" id="IPR032675">
    <property type="entry name" value="LRR_dom_sf"/>
</dbReference>
<name>A0ABR2GRX3_9EUKA</name>
<evidence type="ECO:0000313" key="1">
    <source>
        <dbReference type="EMBL" id="KAK8836416.1"/>
    </source>
</evidence>
<gene>
    <name evidence="1" type="ORF">M9Y10_039760</name>
</gene>
<reference evidence="1 2" key="1">
    <citation type="submission" date="2024-04" db="EMBL/GenBank/DDBJ databases">
        <title>Tritrichomonas musculus Genome.</title>
        <authorList>
            <person name="Alves-Ferreira E."/>
            <person name="Grigg M."/>
            <person name="Lorenzi H."/>
            <person name="Galac M."/>
        </authorList>
    </citation>
    <scope>NUCLEOTIDE SEQUENCE [LARGE SCALE GENOMIC DNA]</scope>
    <source>
        <strain evidence="1 2">EAF2021</strain>
    </source>
</reference>
<dbReference type="Pfam" id="PF13306">
    <property type="entry name" value="LRR_5"/>
    <property type="match status" value="3"/>
</dbReference>
<keyword evidence="2" id="KW-1185">Reference proteome</keyword>
<proteinExistence type="predicted"/>
<protein>
    <recommendedName>
        <fullName evidence="3">Surface antigen BspA-like protein</fullName>
    </recommendedName>
</protein>
<dbReference type="InterPro" id="IPR026906">
    <property type="entry name" value="LRR_5"/>
</dbReference>
<comment type="caution">
    <text evidence="1">The sequence shown here is derived from an EMBL/GenBank/DDBJ whole genome shotgun (WGS) entry which is preliminary data.</text>
</comment>
<dbReference type="PANTHER" id="PTHR45661:SF3">
    <property type="entry name" value="IG-LIKE DOMAIN-CONTAINING PROTEIN"/>
    <property type="match status" value="1"/>
</dbReference>
<accession>A0ABR2GRX3</accession>
<evidence type="ECO:0008006" key="3">
    <source>
        <dbReference type="Google" id="ProtNLM"/>
    </source>
</evidence>
<dbReference type="InterPro" id="IPR053139">
    <property type="entry name" value="Surface_bspA-like"/>
</dbReference>
<dbReference type="SUPFAM" id="SSF52058">
    <property type="entry name" value="L domain-like"/>
    <property type="match status" value="1"/>
</dbReference>